<keyword evidence="5" id="KW-0539">Nucleus</keyword>
<gene>
    <name evidence="7" type="ORF">AAG570_004514</name>
</gene>
<proteinExistence type="inferred from homology"/>
<dbReference type="EMBL" id="JBFDAA010000016">
    <property type="protein sequence ID" value="KAL1117187.1"/>
    <property type="molecule type" value="Genomic_DNA"/>
</dbReference>
<comment type="similarity">
    <text evidence="2">Belongs to the Mediator complex subunit 27 family.</text>
</comment>
<evidence type="ECO:0000256" key="1">
    <source>
        <dbReference type="ARBA" id="ARBA00004123"/>
    </source>
</evidence>
<evidence type="ECO:0000313" key="8">
    <source>
        <dbReference type="Proteomes" id="UP001558652"/>
    </source>
</evidence>
<dbReference type="InterPro" id="IPR021627">
    <property type="entry name" value="Mediator_Med27"/>
</dbReference>
<evidence type="ECO:0000256" key="5">
    <source>
        <dbReference type="ARBA" id="ARBA00023242"/>
    </source>
</evidence>
<evidence type="ECO:0008006" key="9">
    <source>
        <dbReference type="Google" id="ProtNLM"/>
    </source>
</evidence>
<evidence type="ECO:0000256" key="2">
    <source>
        <dbReference type="ARBA" id="ARBA00008048"/>
    </source>
</evidence>
<organism evidence="7 8">
    <name type="scientific">Ranatra chinensis</name>
    <dbReference type="NCBI Taxonomy" id="642074"/>
    <lineage>
        <taxon>Eukaryota</taxon>
        <taxon>Metazoa</taxon>
        <taxon>Ecdysozoa</taxon>
        <taxon>Arthropoda</taxon>
        <taxon>Hexapoda</taxon>
        <taxon>Insecta</taxon>
        <taxon>Pterygota</taxon>
        <taxon>Neoptera</taxon>
        <taxon>Paraneoptera</taxon>
        <taxon>Hemiptera</taxon>
        <taxon>Heteroptera</taxon>
        <taxon>Panheteroptera</taxon>
        <taxon>Nepomorpha</taxon>
        <taxon>Nepidae</taxon>
        <taxon>Ranatrinae</taxon>
        <taxon>Ranatra</taxon>
    </lineage>
</organism>
<dbReference type="PANTHER" id="PTHR13130">
    <property type="entry name" value="34 KDA TRANSCRIPTIONAL CO-ACTIVATOR-RELATED"/>
    <property type="match status" value="1"/>
</dbReference>
<keyword evidence="3" id="KW-0805">Transcription regulation</keyword>
<evidence type="ECO:0000256" key="4">
    <source>
        <dbReference type="ARBA" id="ARBA00023163"/>
    </source>
</evidence>
<dbReference type="GO" id="GO:0005634">
    <property type="term" value="C:nucleus"/>
    <property type="evidence" value="ECO:0007669"/>
    <property type="project" value="UniProtKB-SubCell"/>
</dbReference>
<keyword evidence="4" id="KW-0804">Transcription</keyword>
<feature type="region of interest" description="Disordered" evidence="6">
    <location>
        <begin position="128"/>
        <end position="147"/>
    </location>
</feature>
<evidence type="ECO:0000256" key="6">
    <source>
        <dbReference type="SAM" id="MobiDB-lite"/>
    </source>
</evidence>
<comment type="subcellular location">
    <subcellularLocation>
        <location evidence="1">Nucleus</location>
    </subcellularLocation>
</comment>
<evidence type="ECO:0000256" key="3">
    <source>
        <dbReference type="ARBA" id="ARBA00023015"/>
    </source>
</evidence>
<dbReference type="PANTHER" id="PTHR13130:SF4">
    <property type="entry name" value="MEDIATOR OF RNA POLYMERASE II TRANSCRIPTION SUBUNIT 27"/>
    <property type="match status" value="1"/>
</dbReference>
<comment type="caution">
    <text evidence="7">The sequence shown here is derived from an EMBL/GenBank/DDBJ whole genome shotgun (WGS) entry which is preliminary data.</text>
</comment>
<name>A0ABD0Y129_9HEMI</name>
<sequence length="292" mass="32804">MEPLHTALGAIKVLRCSVGQVFSCLANGVRADHGEEGRDAKFLSELDELLSSVTQHLRDVEQAVNSLSQPPGPFTLGNTSFLSQECTQERQALYSQLVLSYKWTDKIHEFSNLSVALLSQNSLKRSYTNSSTAKRRRAPTSSHNVPPQNVDTVISSIDRQFPDMNISVSRPFGANAVLQVTLSRVLQAVVALKGLMIEWVVVKGYGETLDLWSESRHKVFRKITENSHAAMLHFSSPTMPELAVRSFMTWLHSFNTLFSDPCKRCGNHLHSALPPTWRDFRSLEPFHEECKH</sequence>
<reference evidence="7 8" key="1">
    <citation type="submission" date="2024-07" db="EMBL/GenBank/DDBJ databases">
        <title>Chromosome-level genome assembly of the water stick insect Ranatra chinensis (Heteroptera: Nepidae).</title>
        <authorList>
            <person name="Liu X."/>
        </authorList>
    </citation>
    <scope>NUCLEOTIDE SEQUENCE [LARGE SCALE GENOMIC DNA]</scope>
    <source>
        <strain evidence="7">Cailab_2021Rc</strain>
        <tissue evidence="7">Muscle</tissue>
    </source>
</reference>
<dbReference type="Proteomes" id="UP001558652">
    <property type="component" value="Unassembled WGS sequence"/>
</dbReference>
<protein>
    <recommendedName>
        <fullName evidence="9">Mediator of RNA polymerase II transcription subunit 27</fullName>
    </recommendedName>
</protein>
<keyword evidence="8" id="KW-1185">Reference proteome</keyword>
<accession>A0ABD0Y129</accession>
<dbReference type="Pfam" id="PF11571">
    <property type="entry name" value="Med27"/>
    <property type="match status" value="1"/>
</dbReference>
<evidence type="ECO:0000313" key="7">
    <source>
        <dbReference type="EMBL" id="KAL1117187.1"/>
    </source>
</evidence>
<dbReference type="AlphaFoldDB" id="A0ABD0Y129"/>